<dbReference type="InterPro" id="IPR005094">
    <property type="entry name" value="Endonuclease_MobA/VirD2"/>
</dbReference>
<sequence length="490" mass="55702">MATVTYIRESKQSISAMKGGIDYCFQDKKVYDEISNQRLVSGINCDGENAFKEFMATKKSYGKTDGMNFYQYVQSFSPEENITPQQAHEIAIEFAEKAWTGYEVLVATHCDAQHIHSHFVINSVSFENGKKLRQNPNTLKSLRALSDEICRQHNLSTLEPYSKDGMKISTREYRTAVKGQSWKFKLMNDIDKAMNISGGKEDFINAMSIMGYSVTWTDDRKYITYQCPNKMKCRDIKLHNDKYLKGSMKNEFRYRQEQYFGKSKTEEQQLADSDRTTVRRNESDFYSVTGQRGRTQSVENGNNISAGAIQPNFKHSKCRTDDRLSETDFRNRTGVYGNKLEELSDGAEESFGTDPERNQVGANSDDENYRTGWEESRRVFEQYLATRSGVGIGNSVTSKEVNSADNLKMDSNNRAVLGSINSLAESLSRIIDDESEDEEERRKRIVAEQNGSDIGTLLGLTAGLITGAISKEENIEYEDEEIDDSPTMQM</sequence>
<dbReference type="Pfam" id="PF03432">
    <property type="entry name" value="Relaxase"/>
    <property type="match status" value="1"/>
</dbReference>
<reference evidence="3 4" key="1">
    <citation type="submission" date="2020-08" db="EMBL/GenBank/DDBJ databases">
        <title>Genome public.</title>
        <authorList>
            <person name="Liu C."/>
            <person name="Sun Q."/>
        </authorList>
    </citation>
    <scope>NUCLEOTIDE SEQUENCE [LARGE SCALE GENOMIC DNA]</scope>
    <source>
        <strain evidence="3 4">NSJ-71</strain>
    </source>
</reference>
<feature type="domain" description="MobA/VirD2-like nuclease" evidence="2">
    <location>
        <begin position="32"/>
        <end position="155"/>
    </location>
</feature>
<evidence type="ECO:0000259" key="2">
    <source>
        <dbReference type="Pfam" id="PF03432"/>
    </source>
</evidence>
<feature type="region of interest" description="Disordered" evidence="1">
    <location>
        <begin position="287"/>
        <end position="309"/>
    </location>
</feature>
<evidence type="ECO:0000256" key="1">
    <source>
        <dbReference type="SAM" id="MobiDB-lite"/>
    </source>
</evidence>
<proteinExistence type="predicted"/>
<gene>
    <name evidence="3" type="ORF">H8R91_00210</name>
</gene>
<feature type="region of interest" description="Disordered" evidence="1">
    <location>
        <begin position="339"/>
        <end position="369"/>
    </location>
</feature>
<protein>
    <submittedName>
        <fullName evidence="3">Relaxase/mobilization nuclease domain-containing protein</fullName>
    </submittedName>
</protein>
<accession>A0ABR7HHH4</accession>
<dbReference type="RefSeq" id="WP_186934430.1">
    <property type="nucleotide sequence ID" value="NZ_JACOPS010000001.1"/>
</dbReference>
<feature type="compositionally biased region" description="Polar residues" evidence="1">
    <location>
        <begin position="287"/>
        <end position="305"/>
    </location>
</feature>
<dbReference type="Proteomes" id="UP000636755">
    <property type="component" value="Unassembled WGS sequence"/>
</dbReference>
<evidence type="ECO:0000313" key="4">
    <source>
        <dbReference type="Proteomes" id="UP000636755"/>
    </source>
</evidence>
<comment type="caution">
    <text evidence="3">The sequence shown here is derived from an EMBL/GenBank/DDBJ whole genome shotgun (WGS) entry which is preliminary data.</text>
</comment>
<dbReference type="EMBL" id="JACOPS010000001">
    <property type="protein sequence ID" value="MBC5726968.1"/>
    <property type="molecule type" value="Genomic_DNA"/>
</dbReference>
<keyword evidence="4" id="KW-1185">Reference proteome</keyword>
<evidence type="ECO:0000313" key="3">
    <source>
        <dbReference type="EMBL" id="MBC5726968.1"/>
    </source>
</evidence>
<organism evidence="3 4">
    <name type="scientific">Ruminococcus intestinalis</name>
    <dbReference type="NCBI Taxonomy" id="2763066"/>
    <lineage>
        <taxon>Bacteria</taxon>
        <taxon>Bacillati</taxon>
        <taxon>Bacillota</taxon>
        <taxon>Clostridia</taxon>
        <taxon>Eubacteriales</taxon>
        <taxon>Oscillospiraceae</taxon>
        <taxon>Ruminococcus</taxon>
    </lineage>
</organism>
<feature type="region of interest" description="Disordered" evidence="1">
    <location>
        <begin position="263"/>
        <end position="282"/>
    </location>
</feature>
<name>A0ABR7HHH4_9FIRM</name>